<evidence type="ECO:0000313" key="1">
    <source>
        <dbReference type="EMBL" id="RDB35057.1"/>
    </source>
</evidence>
<accession>A0A369KQB3</accession>
<sequence>MFCERVEVKFLYSPTFNWLIESSGIQIASKVHSTKDVFGRFSASLFKYLSIFSTYLGVIPEKWTVKYHNFFHTLMVQDNQGQSAHEFD</sequence>
<dbReference type="AlphaFoldDB" id="A0A369KQB3"/>
<feature type="non-terminal residue" evidence="1">
    <location>
        <position position="88"/>
    </location>
</feature>
<dbReference type="EMBL" id="QOVW01000111">
    <property type="protein sequence ID" value="RDB35057.1"/>
    <property type="molecule type" value="Genomic_DNA"/>
</dbReference>
<name>A0A369KQB3_9BACT</name>
<dbReference type="Proteomes" id="UP000253934">
    <property type="component" value="Unassembled WGS sequence"/>
</dbReference>
<comment type="caution">
    <text evidence="1">The sequence shown here is derived from an EMBL/GenBank/DDBJ whole genome shotgun (WGS) entry which is preliminary data.</text>
</comment>
<reference evidence="1" key="1">
    <citation type="submission" date="2018-04" db="EMBL/GenBank/DDBJ databases">
        <title>Draft genome sequence of the Candidatus Spirobacillus cienkowskii, a pathogen of freshwater Daphnia species, reconstructed from hemolymph metagenomic reads.</title>
        <authorList>
            <person name="Bresciani L."/>
            <person name="Lemos L.N."/>
            <person name="Wale N."/>
            <person name="Lin J.Y."/>
            <person name="Fernandes G.R."/>
            <person name="Duffy M.A."/>
            <person name="Rodrigues J.M."/>
        </authorList>
    </citation>
    <scope>NUCLEOTIDE SEQUENCE [LARGE SCALE GENOMIC DNA]</scope>
    <source>
        <strain evidence="1">Binning01</strain>
    </source>
</reference>
<protein>
    <submittedName>
        <fullName evidence="1">Uncharacterized protein</fullName>
    </submittedName>
</protein>
<evidence type="ECO:0000313" key="2">
    <source>
        <dbReference type="Proteomes" id="UP000253934"/>
    </source>
</evidence>
<gene>
    <name evidence="1" type="ORF">DCC88_12100</name>
</gene>
<keyword evidence="2" id="KW-1185">Reference proteome</keyword>
<organism evidence="1 2">
    <name type="scientific">Spirobacillus cienkowskii</name>
    <dbReference type="NCBI Taxonomy" id="495820"/>
    <lineage>
        <taxon>Bacteria</taxon>
        <taxon>Pseudomonadati</taxon>
        <taxon>Bdellovibrionota</taxon>
        <taxon>Oligoflexia</taxon>
        <taxon>Silvanigrellales</taxon>
        <taxon>Spirobacillus</taxon>
    </lineage>
</organism>
<proteinExistence type="predicted"/>